<dbReference type="RefSeq" id="WP_121899977.1">
    <property type="nucleotide sequence ID" value="NZ_REFW01000001.1"/>
</dbReference>
<organism evidence="5 6">
    <name type="scientific">Tessaracoccus antarcticus</name>
    <dbReference type="NCBI Taxonomy" id="2479848"/>
    <lineage>
        <taxon>Bacteria</taxon>
        <taxon>Bacillati</taxon>
        <taxon>Actinomycetota</taxon>
        <taxon>Actinomycetes</taxon>
        <taxon>Propionibacteriales</taxon>
        <taxon>Propionibacteriaceae</taxon>
        <taxon>Tessaracoccus</taxon>
    </lineage>
</organism>
<comment type="caution">
    <text evidence="5">The sequence shown here is derived from an EMBL/GenBank/DDBJ whole genome shotgun (WGS) entry which is preliminary data.</text>
</comment>
<evidence type="ECO:0000313" key="5">
    <source>
        <dbReference type="EMBL" id="RMB61430.1"/>
    </source>
</evidence>
<accession>A0A3M0G8S4</accession>
<dbReference type="GO" id="GO:0080164">
    <property type="term" value="P:regulation of nitric oxide metabolic process"/>
    <property type="evidence" value="ECO:0007669"/>
    <property type="project" value="TreeGrafter"/>
</dbReference>
<dbReference type="Pfam" id="PF08014">
    <property type="entry name" value="MATCAP"/>
    <property type="match status" value="1"/>
</dbReference>
<dbReference type="AlphaFoldDB" id="A0A3M0G8S4"/>
<dbReference type="OrthoDB" id="9785840at2"/>
<evidence type="ECO:0000256" key="1">
    <source>
        <dbReference type="ARBA" id="ARBA00001947"/>
    </source>
</evidence>
<keyword evidence="2" id="KW-0645">Protease</keyword>
<evidence type="ECO:0000313" key="6">
    <source>
        <dbReference type="Proteomes" id="UP000275256"/>
    </source>
</evidence>
<dbReference type="GO" id="GO:0006508">
    <property type="term" value="P:proteolysis"/>
    <property type="evidence" value="ECO:0007669"/>
    <property type="project" value="UniProtKB-KW"/>
</dbReference>
<evidence type="ECO:0000256" key="3">
    <source>
        <dbReference type="ARBA" id="ARBA00022801"/>
    </source>
</evidence>
<dbReference type="EMBL" id="REFW01000001">
    <property type="protein sequence ID" value="RMB61430.1"/>
    <property type="molecule type" value="Genomic_DNA"/>
</dbReference>
<dbReference type="PANTHER" id="PTHR31817:SF0">
    <property type="entry name" value="CHROMOSOME UNDETERMINED SCAFFOLD_67, WHOLE GENOME SHOTGUN SEQUENCE"/>
    <property type="match status" value="1"/>
</dbReference>
<keyword evidence="6" id="KW-1185">Reference proteome</keyword>
<evidence type="ECO:0000256" key="4">
    <source>
        <dbReference type="ARBA" id="ARBA00023049"/>
    </source>
</evidence>
<dbReference type="SMART" id="SM01154">
    <property type="entry name" value="DUF1704"/>
    <property type="match status" value="1"/>
</dbReference>
<keyword evidence="4" id="KW-0482">Metalloprotease</keyword>
<dbReference type="GO" id="GO:0008237">
    <property type="term" value="F:metallopeptidase activity"/>
    <property type="evidence" value="ECO:0007669"/>
    <property type="project" value="UniProtKB-KW"/>
</dbReference>
<keyword evidence="3" id="KW-0378">Hydrolase</keyword>
<dbReference type="PANTHER" id="PTHR31817">
    <property type="match status" value="1"/>
</dbReference>
<dbReference type="InterPro" id="IPR012548">
    <property type="entry name" value="MATCAP"/>
</dbReference>
<evidence type="ECO:0000256" key="2">
    <source>
        <dbReference type="ARBA" id="ARBA00022670"/>
    </source>
</evidence>
<name>A0A3M0G8S4_9ACTN</name>
<sequence>MSGNPLSAADQAIDHQLSDLGGSIRFILDVTPIDADDVRESFLEHPHEPTFTYRELVTDPEVLQTMLAGTKVSDVADTTLGALLRNKHRELELQLSMLRARDSEDFRHLSLELYGGIAPNLLGAAESIMERVAPTEGSGVLLDAEQFLGVAEQEIERYRELEPDIDIHAEIRHDSTGVMVSENVLLIGPESHTDAARAEALVHHEVGTHLVTQVNGSRQPIRTLGTGLAGYDETQEGLAVLAEVACGGLTPNRLRQLAARVLTVHRMLAGDTFVECWQQLVDADVSRSSAFTTTMRVFRAGGLTKDAIYLRGLLDLLEHLRDGGSLEPFWLGKFSLVDLPLIEDLLARGVLTPPALVPRWYDTADGAARLAAAAQDPDPTHLIEGIAP</sequence>
<proteinExistence type="predicted"/>
<dbReference type="Proteomes" id="UP000275256">
    <property type="component" value="Unassembled WGS sequence"/>
</dbReference>
<reference evidence="5 6" key="1">
    <citation type="submission" date="2018-10" db="EMBL/GenBank/DDBJ databases">
        <title>Tessaracoccus antarcticuss sp. nov., isolated from sediment.</title>
        <authorList>
            <person name="Zhou L.Y."/>
            <person name="Du Z.J."/>
        </authorList>
    </citation>
    <scope>NUCLEOTIDE SEQUENCE [LARGE SCALE GENOMIC DNA]</scope>
    <source>
        <strain evidence="5 6">JDX10</strain>
    </source>
</reference>
<gene>
    <name evidence="5" type="ORF">EAX62_01875</name>
</gene>
<comment type="cofactor">
    <cofactor evidence="1">
        <name>Zn(2+)</name>
        <dbReference type="ChEBI" id="CHEBI:29105"/>
    </cofactor>
</comment>
<protein>
    <submittedName>
        <fullName evidence="5">DUF1704 domain-containing protein</fullName>
    </submittedName>
</protein>